<accession>A0ABR2SQ54</accession>
<organism evidence="2 3">
    <name type="scientific">Hibiscus sabdariffa</name>
    <name type="common">roselle</name>
    <dbReference type="NCBI Taxonomy" id="183260"/>
    <lineage>
        <taxon>Eukaryota</taxon>
        <taxon>Viridiplantae</taxon>
        <taxon>Streptophyta</taxon>
        <taxon>Embryophyta</taxon>
        <taxon>Tracheophyta</taxon>
        <taxon>Spermatophyta</taxon>
        <taxon>Magnoliopsida</taxon>
        <taxon>eudicotyledons</taxon>
        <taxon>Gunneridae</taxon>
        <taxon>Pentapetalae</taxon>
        <taxon>rosids</taxon>
        <taxon>malvids</taxon>
        <taxon>Malvales</taxon>
        <taxon>Malvaceae</taxon>
        <taxon>Malvoideae</taxon>
        <taxon>Hibiscus</taxon>
    </lineage>
</organism>
<sequence>MKATSSVAREFGPSPNFPKNGSLEKEMGKDHIVKDDGANLVDSFKEQVSEVGWMGIDALEEVNQDNLREGNPMTIASTSIVPLKPGKGVKLGSLDVRVDAEFFAGPTTLKMIYSRLLHHPCHKWKRLQLEWNLGVQMISSWEQEGRGNPLALPKEKRRRSV</sequence>
<comment type="caution">
    <text evidence="2">The sequence shown here is derived from an EMBL/GenBank/DDBJ whole genome shotgun (WGS) entry which is preliminary data.</text>
</comment>
<dbReference type="Proteomes" id="UP001396334">
    <property type="component" value="Unassembled WGS sequence"/>
</dbReference>
<evidence type="ECO:0000313" key="2">
    <source>
        <dbReference type="EMBL" id="KAK9027387.1"/>
    </source>
</evidence>
<name>A0ABR2SQ54_9ROSI</name>
<proteinExistence type="predicted"/>
<dbReference type="EMBL" id="JBBPBN010000012">
    <property type="protein sequence ID" value="KAK9027387.1"/>
    <property type="molecule type" value="Genomic_DNA"/>
</dbReference>
<evidence type="ECO:0000256" key="1">
    <source>
        <dbReference type="SAM" id="MobiDB-lite"/>
    </source>
</evidence>
<reference evidence="2 3" key="1">
    <citation type="journal article" date="2024" name="G3 (Bethesda)">
        <title>Genome assembly of Hibiscus sabdariffa L. provides insights into metabolisms of medicinal natural products.</title>
        <authorList>
            <person name="Kim T."/>
        </authorList>
    </citation>
    <scope>NUCLEOTIDE SEQUENCE [LARGE SCALE GENOMIC DNA]</scope>
    <source>
        <strain evidence="2">TK-2024</strain>
        <tissue evidence="2">Old leaves</tissue>
    </source>
</reference>
<evidence type="ECO:0000313" key="3">
    <source>
        <dbReference type="Proteomes" id="UP001396334"/>
    </source>
</evidence>
<gene>
    <name evidence="2" type="ORF">V6N11_067223</name>
</gene>
<feature type="region of interest" description="Disordered" evidence="1">
    <location>
        <begin position="1"/>
        <end position="26"/>
    </location>
</feature>
<keyword evidence="3" id="KW-1185">Reference proteome</keyword>
<protein>
    <submittedName>
        <fullName evidence="2">Uncharacterized protein</fullName>
    </submittedName>
</protein>